<dbReference type="AlphaFoldDB" id="A0A183IVI1"/>
<evidence type="ECO:0000256" key="1">
    <source>
        <dbReference type="SAM" id="SignalP"/>
    </source>
</evidence>
<sequence>MRLFHVVLSLVVLRSSLRSFVGRRRRRISFVLAEHQQITDCVKFITAARSGKKREPSLPQSDDWPHYASRALISGADWLTERFVHSRDSADG</sequence>
<reference evidence="2 3" key="2">
    <citation type="submission" date="2018-11" db="EMBL/GenBank/DDBJ databases">
        <authorList>
            <consortium name="Pathogen Informatics"/>
        </authorList>
    </citation>
    <scope>NUCLEOTIDE SEQUENCE [LARGE SCALE GENOMIC DNA]</scope>
</reference>
<feature type="chain" id="PRO_5043140320" evidence="1">
    <location>
        <begin position="20"/>
        <end position="92"/>
    </location>
</feature>
<dbReference type="Proteomes" id="UP000270296">
    <property type="component" value="Unassembled WGS sequence"/>
</dbReference>
<dbReference type="WBParaSite" id="SBAD_0000791801-mRNA-1">
    <property type="protein sequence ID" value="SBAD_0000791801-mRNA-1"/>
    <property type="gene ID" value="SBAD_0000791801"/>
</dbReference>
<dbReference type="EMBL" id="UZAM01010787">
    <property type="protein sequence ID" value="VDP13751.1"/>
    <property type="molecule type" value="Genomic_DNA"/>
</dbReference>
<accession>A0A183IVI1</accession>
<protein>
    <submittedName>
        <fullName evidence="4">Secreted protein</fullName>
    </submittedName>
</protein>
<reference evidence="4" key="1">
    <citation type="submission" date="2016-06" db="UniProtKB">
        <authorList>
            <consortium name="WormBaseParasite"/>
        </authorList>
    </citation>
    <scope>IDENTIFICATION</scope>
</reference>
<feature type="signal peptide" evidence="1">
    <location>
        <begin position="1"/>
        <end position="19"/>
    </location>
</feature>
<evidence type="ECO:0000313" key="2">
    <source>
        <dbReference type="EMBL" id="VDP13751.1"/>
    </source>
</evidence>
<evidence type="ECO:0000313" key="4">
    <source>
        <dbReference type="WBParaSite" id="SBAD_0000791801-mRNA-1"/>
    </source>
</evidence>
<name>A0A183IVI1_9BILA</name>
<evidence type="ECO:0000313" key="3">
    <source>
        <dbReference type="Proteomes" id="UP000270296"/>
    </source>
</evidence>
<keyword evidence="1" id="KW-0732">Signal</keyword>
<keyword evidence="3" id="KW-1185">Reference proteome</keyword>
<organism evidence="4">
    <name type="scientific">Soboliphyme baturini</name>
    <dbReference type="NCBI Taxonomy" id="241478"/>
    <lineage>
        <taxon>Eukaryota</taxon>
        <taxon>Metazoa</taxon>
        <taxon>Ecdysozoa</taxon>
        <taxon>Nematoda</taxon>
        <taxon>Enoplea</taxon>
        <taxon>Dorylaimia</taxon>
        <taxon>Dioctophymatida</taxon>
        <taxon>Dioctophymatoidea</taxon>
        <taxon>Soboliphymatidae</taxon>
        <taxon>Soboliphyme</taxon>
    </lineage>
</organism>
<gene>
    <name evidence="2" type="ORF">SBAD_LOCUS7626</name>
</gene>
<proteinExistence type="predicted"/>